<sequence length="100" mass="10671">MPRTLVVTNDFPPRQGGIETFVHAMTERFAPDGVVVYTSSTPGAAAFDSALPYPVVRDPSRTLLPTRRVTARAVEPAFQYDCASAWFGVATALGAGGRTL</sequence>
<proteinExistence type="predicted"/>
<accession>A0A372ZNC4</accession>
<reference evidence="1 2" key="1">
    <citation type="submission" date="2018-08" db="EMBL/GenBank/DDBJ databases">
        <title>Diversity &amp; Physiological Properties of Lignin-Decomposing Actinobacteria from Soil.</title>
        <authorList>
            <person name="Roh S.G."/>
            <person name="Kim S.B."/>
        </authorList>
    </citation>
    <scope>NUCLEOTIDE SEQUENCE [LARGE SCALE GENOMIC DNA]</scope>
    <source>
        <strain evidence="1 2">MMS17-GH009</strain>
    </source>
</reference>
<protein>
    <recommendedName>
        <fullName evidence="3">Alpha-(1-2)-phosphatidylinositol mannosyltransferase</fullName>
    </recommendedName>
</protein>
<evidence type="ECO:0000313" key="2">
    <source>
        <dbReference type="Proteomes" id="UP000263377"/>
    </source>
</evidence>
<evidence type="ECO:0000313" key="1">
    <source>
        <dbReference type="EMBL" id="RGD57378.1"/>
    </source>
</evidence>
<dbReference type="Gene3D" id="3.40.50.2000">
    <property type="entry name" value="Glycogen Phosphorylase B"/>
    <property type="match status" value="1"/>
</dbReference>
<dbReference type="EMBL" id="QVIG01000001">
    <property type="protein sequence ID" value="RGD57378.1"/>
    <property type="molecule type" value="Genomic_DNA"/>
</dbReference>
<gene>
    <name evidence="1" type="ORF">DR950_05840</name>
</gene>
<dbReference type="AlphaFoldDB" id="A0A372ZNC4"/>
<name>A0A372ZNC4_9ACTN</name>
<comment type="caution">
    <text evidence="1">The sequence shown here is derived from an EMBL/GenBank/DDBJ whole genome shotgun (WGS) entry which is preliminary data.</text>
</comment>
<dbReference type="Proteomes" id="UP000263377">
    <property type="component" value="Unassembled WGS sequence"/>
</dbReference>
<keyword evidence="2" id="KW-1185">Reference proteome</keyword>
<evidence type="ECO:0008006" key="3">
    <source>
        <dbReference type="Google" id="ProtNLM"/>
    </source>
</evidence>
<organism evidence="1 2">
    <name type="scientific">Kitasatospora xanthocidica</name>
    <dbReference type="NCBI Taxonomy" id="83382"/>
    <lineage>
        <taxon>Bacteria</taxon>
        <taxon>Bacillati</taxon>
        <taxon>Actinomycetota</taxon>
        <taxon>Actinomycetes</taxon>
        <taxon>Kitasatosporales</taxon>
        <taxon>Streptomycetaceae</taxon>
        <taxon>Kitasatospora</taxon>
    </lineage>
</organism>